<keyword evidence="8" id="KW-0732">Signal</keyword>
<evidence type="ECO:0000256" key="7">
    <source>
        <dbReference type="PROSITE-ProRule" id="PRU01360"/>
    </source>
</evidence>
<dbReference type="InterPro" id="IPR039426">
    <property type="entry name" value="TonB-dep_rcpt-like"/>
</dbReference>
<dbReference type="SUPFAM" id="SSF56935">
    <property type="entry name" value="Porins"/>
    <property type="match status" value="1"/>
</dbReference>
<evidence type="ECO:0000256" key="1">
    <source>
        <dbReference type="ARBA" id="ARBA00004571"/>
    </source>
</evidence>
<keyword evidence="10" id="KW-0675">Receptor</keyword>
<organism evidence="10 11">
    <name type="scientific">Sphingobacterium bovistauri</name>
    <dbReference type="NCBI Taxonomy" id="2781959"/>
    <lineage>
        <taxon>Bacteria</taxon>
        <taxon>Pseudomonadati</taxon>
        <taxon>Bacteroidota</taxon>
        <taxon>Sphingobacteriia</taxon>
        <taxon>Sphingobacteriales</taxon>
        <taxon>Sphingobacteriaceae</taxon>
        <taxon>Sphingobacterium</taxon>
    </lineage>
</organism>
<evidence type="ECO:0000256" key="2">
    <source>
        <dbReference type="ARBA" id="ARBA00022448"/>
    </source>
</evidence>
<feature type="chain" id="PRO_5047095376" evidence="8">
    <location>
        <begin position="21"/>
        <end position="1069"/>
    </location>
</feature>
<dbReference type="Gene3D" id="2.60.40.1120">
    <property type="entry name" value="Carboxypeptidase-like, regulatory domain"/>
    <property type="match status" value="1"/>
</dbReference>
<evidence type="ECO:0000313" key="11">
    <source>
        <dbReference type="Proteomes" id="UP001165302"/>
    </source>
</evidence>
<feature type="domain" description="TonB-dependent receptor plug" evidence="9">
    <location>
        <begin position="112"/>
        <end position="219"/>
    </location>
</feature>
<dbReference type="InterPro" id="IPR012910">
    <property type="entry name" value="Plug_dom"/>
</dbReference>
<dbReference type="NCBIfam" id="TIGR04056">
    <property type="entry name" value="OMP_RagA_SusC"/>
    <property type="match status" value="1"/>
</dbReference>
<dbReference type="InterPro" id="IPR037066">
    <property type="entry name" value="Plug_dom_sf"/>
</dbReference>
<dbReference type="Gene3D" id="2.170.130.10">
    <property type="entry name" value="TonB-dependent receptor, plug domain"/>
    <property type="match status" value="1"/>
</dbReference>
<comment type="similarity">
    <text evidence="7">Belongs to the TonB-dependent receptor family.</text>
</comment>
<reference evidence="10" key="1">
    <citation type="submission" date="2020-10" db="EMBL/GenBank/DDBJ databases">
        <authorList>
            <person name="Lu T."/>
            <person name="Wang Q."/>
            <person name="Han X."/>
        </authorList>
    </citation>
    <scope>NUCLEOTIDE SEQUENCE</scope>
    <source>
        <strain evidence="10">WQ 366</strain>
    </source>
</reference>
<keyword evidence="2 7" id="KW-0813">Transport</keyword>
<evidence type="ECO:0000256" key="3">
    <source>
        <dbReference type="ARBA" id="ARBA00022452"/>
    </source>
</evidence>
<evidence type="ECO:0000256" key="8">
    <source>
        <dbReference type="SAM" id="SignalP"/>
    </source>
</evidence>
<name>A0ABS7Z127_9SPHI</name>
<keyword evidence="5 7" id="KW-0472">Membrane</keyword>
<feature type="signal peptide" evidence="8">
    <location>
        <begin position="1"/>
        <end position="20"/>
    </location>
</feature>
<gene>
    <name evidence="10" type="ORF">IPZ78_01745</name>
</gene>
<dbReference type="Gene3D" id="2.40.170.20">
    <property type="entry name" value="TonB-dependent receptor, beta-barrel domain"/>
    <property type="match status" value="1"/>
</dbReference>
<evidence type="ECO:0000313" key="10">
    <source>
        <dbReference type="EMBL" id="MCA5003870.1"/>
    </source>
</evidence>
<keyword evidence="6 7" id="KW-0998">Cell outer membrane</keyword>
<dbReference type="Pfam" id="PF07715">
    <property type="entry name" value="Plug"/>
    <property type="match status" value="1"/>
</dbReference>
<proteinExistence type="inferred from homology"/>
<dbReference type="SUPFAM" id="SSF49464">
    <property type="entry name" value="Carboxypeptidase regulatory domain-like"/>
    <property type="match status" value="1"/>
</dbReference>
<dbReference type="InterPro" id="IPR023997">
    <property type="entry name" value="TonB-dep_OMP_SusC/RagA_CS"/>
</dbReference>
<dbReference type="PROSITE" id="PS52016">
    <property type="entry name" value="TONB_DEPENDENT_REC_3"/>
    <property type="match status" value="1"/>
</dbReference>
<dbReference type="Pfam" id="PF13715">
    <property type="entry name" value="CarbopepD_reg_2"/>
    <property type="match status" value="1"/>
</dbReference>
<evidence type="ECO:0000256" key="5">
    <source>
        <dbReference type="ARBA" id="ARBA00023136"/>
    </source>
</evidence>
<comment type="caution">
    <text evidence="10">The sequence shown here is derived from an EMBL/GenBank/DDBJ whole genome shotgun (WGS) entry which is preliminary data.</text>
</comment>
<keyword evidence="11" id="KW-1185">Reference proteome</keyword>
<accession>A0ABS7Z127</accession>
<evidence type="ECO:0000259" key="9">
    <source>
        <dbReference type="Pfam" id="PF07715"/>
    </source>
</evidence>
<keyword evidence="4 7" id="KW-0812">Transmembrane</keyword>
<comment type="subcellular location">
    <subcellularLocation>
        <location evidence="1 7">Cell outer membrane</location>
        <topology evidence="1 7">Multi-pass membrane protein</topology>
    </subcellularLocation>
</comment>
<evidence type="ECO:0000256" key="6">
    <source>
        <dbReference type="ARBA" id="ARBA00023237"/>
    </source>
</evidence>
<dbReference type="InterPro" id="IPR008969">
    <property type="entry name" value="CarboxyPept-like_regulatory"/>
</dbReference>
<dbReference type="NCBIfam" id="TIGR04057">
    <property type="entry name" value="SusC_RagA_signa"/>
    <property type="match status" value="1"/>
</dbReference>
<dbReference type="InterPro" id="IPR036942">
    <property type="entry name" value="Beta-barrel_TonB_sf"/>
</dbReference>
<keyword evidence="3 7" id="KW-1134">Transmembrane beta strand</keyword>
<evidence type="ECO:0000256" key="4">
    <source>
        <dbReference type="ARBA" id="ARBA00022692"/>
    </source>
</evidence>
<dbReference type="InterPro" id="IPR023996">
    <property type="entry name" value="TonB-dep_OMP_SusC/RagA"/>
</dbReference>
<protein>
    <submittedName>
        <fullName evidence="10">TonB-dependent receptor</fullName>
    </submittedName>
</protein>
<dbReference type="EMBL" id="JADEYP010000002">
    <property type="protein sequence ID" value="MCA5003870.1"/>
    <property type="molecule type" value="Genomic_DNA"/>
</dbReference>
<dbReference type="Proteomes" id="UP001165302">
    <property type="component" value="Unassembled WGS sequence"/>
</dbReference>
<sequence>MRRSSLITFFSFFLLFQSFAQEIRKGIVVDETNNPIAGVSVQVQSSNKKSQTDNSGQFSLGAKIGETLVFTFVGYNTQTIKISNNDAIRIVLSSVEESLDEVVVIGYGTARKRDLTGAVSSIKGNEIKDVPVTTVAQALTGKVSGVSVVTQSGAPGAPINITVRGATSITGDTNPLYIVDGFEMPNALSIIDVNDIESIDVLKDASASAIYGSRGANGVILITTKSAKSGKTIVDYNGYASFEGLSKKLDLLNTEDFVKYQYELLSLAGRQTHFANLYGGDATSPNFGSTVYSMINEKYASDPGLDWQEEVFGGTAVLQNHNVNVSGGTDKTKLMFSYNNVGQDGILAKSGYQRNSVRAKLNHQLAQGVSLDVNSFFQDAKTQGGGSLGGMLKMSILQPRTGGLRFTNEELLTTDIAEEMQMLDSQYDIYNPIIVNDAVSRNRANRTANINAGLTVKFLEDFTFRTSGSYQWTQTRSDFFDDGRTIQARNNKGPYGSVGNAEAKQWQISSTLSWNKTFGNHNLNLMGGHEVLSSNGSGIDHTYYGFPTSNFGLKDVSLADRVERAETSISRYGLVSGFARALYNYDDRYLLTATMRADGVSRFIKGSQWGSFPSASAAWNIHKESFMEDNTFFDQLKLRVGYGTTGNEKINDNAFYTVYSSVVVGNNNQEGVGLAPGNTLGNPALVWEKTKTSNIALDLAFFNNRVNLSADFYVNKSENLLMKATIPTSTGYTFQFQNVAALQNRGMEFVLRTNNIRKESFQWNSNFNVSFNRAKIQDLFGSAGSDYMLTNESSRIDFISRVGETVGLFYGYKYDGVYTTDDFTQNSDGSYILKAGVASLKGANRTSVKPGDVKYQTINGDTDANGNPVWSTADRGVIGNPEPKFFGGFANEFVYKNFDLNIFLNFVYGNKAFNMNTQRYMGPYLPNQNSLSNMANRFTLIDPNTGLETKDLNRLAELNPNQHDKDQIWSLNSTNKIAITDALDYYLEDASFLRVNNITLGYTLPTELSKKAFVSKLRVYMTLNNIHTFTNYSGYDPEVASSSSLLTRGVDNSAYPRAKSVVAGINLTF</sequence>